<evidence type="ECO:0000259" key="1">
    <source>
        <dbReference type="Pfam" id="PF05699"/>
    </source>
</evidence>
<dbReference type="RefSeq" id="XP_065650237.1">
    <property type="nucleotide sequence ID" value="XM_065794165.1"/>
</dbReference>
<protein>
    <submittedName>
        <fullName evidence="3">Uncharacterized protein LOC136078394</fullName>
    </submittedName>
</protein>
<proteinExistence type="predicted"/>
<gene>
    <name evidence="3" type="primary">LOC136078394</name>
</gene>
<accession>A0ABM4BMD3</accession>
<evidence type="ECO:0000313" key="2">
    <source>
        <dbReference type="Proteomes" id="UP001652625"/>
    </source>
</evidence>
<dbReference type="PANTHER" id="PTHR46289">
    <property type="entry name" value="52 KDA REPRESSOR OF THE INHIBITOR OF THE PROTEIN KINASE-LIKE PROTEIN-RELATED"/>
    <property type="match status" value="1"/>
</dbReference>
<name>A0ABM4BMD3_HYDVU</name>
<evidence type="ECO:0000313" key="3">
    <source>
        <dbReference type="RefSeq" id="XP_065650237.1"/>
    </source>
</evidence>
<dbReference type="Proteomes" id="UP001652625">
    <property type="component" value="Chromosome 03"/>
</dbReference>
<dbReference type="GeneID" id="136078394"/>
<organism evidence="2 3">
    <name type="scientific">Hydra vulgaris</name>
    <name type="common">Hydra</name>
    <name type="synonym">Hydra attenuata</name>
    <dbReference type="NCBI Taxonomy" id="6087"/>
    <lineage>
        <taxon>Eukaryota</taxon>
        <taxon>Metazoa</taxon>
        <taxon>Cnidaria</taxon>
        <taxon>Hydrozoa</taxon>
        <taxon>Hydroidolina</taxon>
        <taxon>Anthoathecata</taxon>
        <taxon>Aplanulata</taxon>
        <taxon>Hydridae</taxon>
        <taxon>Hydra</taxon>
    </lineage>
</organism>
<keyword evidence="2" id="KW-1185">Reference proteome</keyword>
<reference evidence="3" key="1">
    <citation type="submission" date="2025-08" db="UniProtKB">
        <authorList>
            <consortium name="RefSeq"/>
        </authorList>
    </citation>
    <scope>IDENTIFICATION</scope>
</reference>
<dbReference type="PANTHER" id="PTHR46289:SF19">
    <property type="entry name" value="ZINC FINGER MYM-TYPE CONTAINING 1"/>
    <property type="match status" value="1"/>
</dbReference>
<dbReference type="Pfam" id="PF05699">
    <property type="entry name" value="Dimer_Tnp_hAT"/>
    <property type="match status" value="1"/>
</dbReference>
<feature type="domain" description="HAT C-terminal dimerisation" evidence="1">
    <location>
        <begin position="141"/>
        <end position="211"/>
    </location>
</feature>
<sequence length="235" mass="26704">MEFKKIQVDAVEIAVSLEIPALLEPKSTRIRRKNKQFKYEGDAEPIQDPKEKFNINFYFATLETAIQSVEERFTLIQTISSLFSFLYDAHSLQSVTSKGVMEHCLNFEKALQHGDSKDINAVGLCSELKSISRRVARYTLPLDLLNFILKNNLTDCFPNTVIALRILLTLPFSLASGERSFSKLKMIKTFLRTSMQQERLAGLATLSSENDIARNINLTELVSTFAKTKARKVKF</sequence>
<dbReference type="InterPro" id="IPR008906">
    <property type="entry name" value="HATC_C_dom"/>
</dbReference>
<dbReference type="InterPro" id="IPR052958">
    <property type="entry name" value="IFN-induced_PKR_regulator"/>
</dbReference>